<evidence type="ECO:0000313" key="2">
    <source>
        <dbReference type="EMBL" id="KAK8527054.1"/>
    </source>
</evidence>
<organism evidence="2 3">
    <name type="scientific">Hibiscus sabdariffa</name>
    <name type="common">roselle</name>
    <dbReference type="NCBI Taxonomy" id="183260"/>
    <lineage>
        <taxon>Eukaryota</taxon>
        <taxon>Viridiplantae</taxon>
        <taxon>Streptophyta</taxon>
        <taxon>Embryophyta</taxon>
        <taxon>Tracheophyta</taxon>
        <taxon>Spermatophyta</taxon>
        <taxon>Magnoliopsida</taxon>
        <taxon>eudicotyledons</taxon>
        <taxon>Gunneridae</taxon>
        <taxon>Pentapetalae</taxon>
        <taxon>rosids</taxon>
        <taxon>malvids</taxon>
        <taxon>Malvales</taxon>
        <taxon>Malvaceae</taxon>
        <taxon>Malvoideae</taxon>
        <taxon>Hibiscus</taxon>
    </lineage>
</organism>
<dbReference type="Proteomes" id="UP001472677">
    <property type="component" value="Unassembled WGS sequence"/>
</dbReference>
<protein>
    <submittedName>
        <fullName evidence="2">Uncharacterized protein</fullName>
    </submittedName>
</protein>
<evidence type="ECO:0000313" key="3">
    <source>
        <dbReference type="Proteomes" id="UP001472677"/>
    </source>
</evidence>
<feature type="region of interest" description="Disordered" evidence="1">
    <location>
        <begin position="1"/>
        <end position="20"/>
    </location>
</feature>
<sequence>MKLSQSGKSTQDPTIERKSINFCRNCPNTNEATRRGPFSANPIGTRSSRGGSDEDASAPFKVIGPGHRLARQLAGSSVQVLFLYGRG</sequence>
<name>A0ABR2D1N2_9ROSI</name>
<keyword evidence="3" id="KW-1185">Reference proteome</keyword>
<comment type="caution">
    <text evidence="2">The sequence shown here is derived from an EMBL/GenBank/DDBJ whole genome shotgun (WGS) entry which is preliminary data.</text>
</comment>
<feature type="region of interest" description="Disordered" evidence="1">
    <location>
        <begin position="25"/>
        <end position="59"/>
    </location>
</feature>
<gene>
    <name evidence="2" type="ORF">V6N12_054282</name>
</gene>
<feature type="compositionally biased region" description="Polar residues" evidence="1">
    <location>
        <begin position="1"/>
        <end position="13"/>
    </location>
</feature>
<proteinExistence type="predicted"/>
<dbReference type="EMBL" id="JBBPBM010000038">
    <property type="protein sequence ID" value="KAK8527054.1"/>
    <property type="molecule type" value="Genomic_DNA"/>
</dbReference>
<reference evidence="2 3" key="1">
    <citation type="journal article" date="2024" name="G3 (Bethesda)">
        <title>Genome assembly of Hibiscus sabdariffa L. provides insights into metabolisms of medicinal natural products.</title>
        <authorList>
            <person name="Kim T."/>
        </authorList>
    </citation>
    <scope>NUCLEOTIDE SEQUENCE [LARGE SCALE GENOMIC DNA]</scope>
    <source>
        <strain evidence="2">TK-2024</strain>
        <tissue evidence="2">Old leaves</tissue>
    </source>
</reference>
<evidence type="ECO:0000256" key="1">
    <source>
        <dbReference type="SAM" id="MobiDB-lite"/>
    </source>
</evidence>
<accession>A0ABR2D1N2</accession>